<feature type="non-terminal residue" evidence="1">
    <location>
        <position position="30"/>
    </location>
</feature>
<name>X1UT85_9ZZZZ</name>
<accession>X1UT85</accession>
<reference evidence="1" key="1">
    <citation type="journal article" date="2014" name="Front. Microbiol.">
        <title>High frequency of phylogenetically diverse reductive dehalogenase-homologous genes in deep subseafloor sedimentary metagenomes.</title>
        <authorList>
            <person name="Kawai M."/>
            <person name="Futagami T."/>
            <person name="Toyoda A."/>
            <person name="Takaki Y."/>
            <person name="Nishi S."/>
            <person name="Hori S."/>
            <person name="Arai W."/>
            <person name="Tsubouchi T."/>
            <person name="Morono Y."/>
            <person name="Uchiyama I."/>
            <person name="Ito T."/>
            <person name="Fujiyama A."/>
            <person name="Inagaki F."/>
            <person name="Takami H."/>
        </authorList>
    </citation>
    <scope>NUCLEOTIDE SEQUENCE</scope>
    <source>
        <strain evidence="1">Expedition CK06-06</strain>
    </source>
</reference>
<proteinExistence type="predicted"/>
<dbReference type="AlphaFoldDB" id="X1UT85"/>
<feature type="non-terminal residue" evidence="1">
    <location>
        <position position="1"/>
    </location>
</feature>
<organism evidence="1">
    <name type="scientific">marine sediment metagenome</name>
    <dbReference type="NCBI Taxonomy" id="412755"/>
    <lineage>
        <taxon>unclassified sequences</taxon>
        <taxon>metagenomes</taxon>
        <taxon>ecological metagenomes</taxon>
    </lineage>
</organism>
<comment type="caution">
    <text evidence="1">The sequence shown here is derived from an EMBL/GenBank/DDBJ whole genome shotgun (WGS) entry which is preliminary data.</text>
</comment>
<protein>
    <submittedName>
        <fullName evidence="1">Uncharacterized protein</fullName>
    </submittedName>
</protein>
<dbReference type="EMBL" id="BARW01043561">
    <property type="protein sequence ID" value="GAJ20723.1"/>
    <property type="molecule type" value="Genomic_DNA"/>
</dbReference>
<sequence length="30" mass="3173">KISGAASRVNILVRDAGVKSLSLLWENSTS</sequence>
<evidence type="ECO:0000313" key="1">
    <source>
        <dbReference type="EMBL" id="GAJ20723.1"/>
    </source>
</evidence>
<gene>
    <name evidence="1" type="ORF">S12H4_63693</name>
</gene>